<protein>
    <submittedName>
        <fullName evidence="2">Uncharacterized protein</fullName>
    </submittedName>
</protein>
<evidence type="ECO:0000313" key="2">
    <source>
        <dbReference type="EMBL" id="RNA23917.1"/>
    </source>
</evidence>
<keyword evidence="1" id="KW-1133">Transmembrane helix</keyword>
<evidence type="ECO:0000256" key="1">
    <source>
        <dbReference type="SAM" id="Phobius"/>
    </source>
</evidence>
<keyword evidence="3" id="KW-1185">Reference proteome</keyword>
<feature type="transmembrane region" description="Helical" evidence="1">
    <location>
        <begin position="50"/>
        <end position="72"/>
    </location>
</feature>
<evidence type="ECO:0000313" key="3">
    <source>
        <dbReference type="Proteomes" id="UP000276133"/>
    </source>
</evidence>
<comment type="caution">
    <text evidence="2">The sequence shown here is derived from an EMBL/GenBank/DDBJ whole genome shotgun (WGS) entry which is preliminary data.</text>
</comment>
<name>A0A3M7RKJ5_BRAPC</name>
<reference evidence="2 3" key="1">
    <citation type="journal article" date="2018" name="Sci. Rep.">
        <title>Genomic signatures of local adaptation to the degree of environmental predictability in rotifers.</title>
        <authorList>
            <person name="Franch-Gras L."/>
            <person name="Hahn C."/>
            <person name="Garcia-Roger E.M."/>
            <person name="Carmona M.J."/>
            <person name="Serra M."/>
            <person name="Gomez A."/>
        </authorList>
    </citation>
    <scope>NUCLEOTIDE SEQUENCE [LARGE SCALE GENOMIC DNA]</scope>
    <source>
        <strain evidence="2">HYR1</strain>
    </source>
</reference>
<proteinExistence type="predicted"/>
<accession>A0A3M7RKJ5</accession>
<sequence length="115" mass="13905">MVVCFITKKNNIIKYEENLGPLRMEFSPSFKPSEGAENWCTSIFLCHLRIWSIIINAYFALGFDYYLFCFLCRARARSEWKKIKIKYFRILFISVKFKSEKTLKYCDKNIWKKKN</sequence>
<organism evidence="2 3">
    <name type="scientific">Brachionus plicatilis</name>
    <name type="common">Marine rotifer</name>
    <name type="synonym">Brachionus muelleri</name>
    <dbReference type="NCBI Taxonomy" id="10195"/>
    <lineage>
        <taxon>Eukaryota</taxon>
        <taxon>Metazoa</taxon>
        <taxon>Spiralia</taxon>
        <taxon>Gnathifera</taxon>
        <taxon>Rotifera</taxon>
        <taxon>Eurotatoria</taxon>
        <taxon>Monogononta</taxon>
        <taxon>Pseudotrocha</taxon>
        <taxon>Ploima</taxon>
        <taxon>Brachionidae</taxon>
        <taxon>Brachionus</taxon>
    </lineage>
</organism>
<dbReference type="AlphaFoldDB" id="A0A3M7RKJ5"/>
<gene>
    <name evidence="2" type="ORF">BpHYR1_037647</name>
</gene>
<keyword evidence="1" id="KW-0812">Transmembrane</keyword>
<dbReference type="Proteomes" id="UP000276133">
    <property type="component" value="Unassembled WGS sequence"/>
</dbReference>
<keyword evidence="1" id="KW-0472">Membrane</keyword>
<dbReference type="EMBL" id="REGN01003196">
    <property type="protein sequence ID" value="RNA23917.1"/>
    <property type="molecule type" value="Genomic_DNA"/>
</dbReference>